<evidence type="ECO:0000313" key="1">
    <source>
        <dbReference type="EMBL" id="AKE44787.1"/>
    </source>
</evidence>
<reference evidence="2" key="2">
    <citation type="submission" date="2015-03" db="EMBL/GenBank/DDBJ databases">
        <title>The genome and structure of Sinorhizobium meliloti phage phiM9.</title>
        <authorList>
            <person name="Johnson M.C."/>
            <person name="Tatum K.B."/>
            <person name="Lynn J.S."/>
            <person name="Brewer T.E."/>
            <person name="Washburn B.K."/>
            <person name="Stroupe M.E."/>
            <person name="Jones K.M."/>
        </authorList>
    </citation>
    <scope>NUCLEOTIDE SEQUENCE [LARGE SCALE GENOMIC DNA]</scope>
</reference>
<sequence>MSISLYAAKRDEKNNLMPVYSMDLLNFYSNLMVVGDDEPVRNPKYEPRVNVEFNQGNARYIFEDQLGIEIVHDYFEIRIHDLMVKVSKRLLQTDLDEYSRRKFIEILELCSYGLERGATHIYGA</sequence>
<accession>A0A0F6R523</accession>
<dbReference type="RefSeq" id="YP_009189541.1">
    <property type="nucleotide sequence ID" value="NC_028676.1"/>
</dbReference>
<keyword evidence="2" id="KW-1185">Reference proteome</keyword>
<reference evidence="1 2" key="1">
    <citation type="journal article" date="2015" name="J. Virol.">
        <title>Sinorhizobium meliloti Phage ?M9 Defines a New Group of T4 Superfamily Phages with Unusual Genomic Features but a Common T=16 Capsid.</title>
        <authorList>
            <person name="Johnson M.C."/>
            <person name="Tatum K.B."/>
            <person name="Lynn J.S."/>
            <person name="Brewer T.E."/>
            <person name="Lu S."/>
            <person name="Washburn B.K."/>
            <person name="Stroupe M.E."/>
            <person name="Jones K.M."/>
        </authorList>
    </citation>
    <scope>NUCLEOTIDE SEQUENCE [LARGE SCALE GENOMIC DNA]</scope>
</reference>
<proteinExistence type="predicted"/>
<gene>
    <name evidence="1" type="ORF">Sm_phiM9_159</name>
</gene>
<name>A0A0F6R523_9CAUD</name>
<protein>
    <submittedName>
        <fullName evidence="1">Uncharacterized protein</fullName>
    </submittedName>
</protein>
<organism evidence="1 2">
    <name type="scientific">Sinorhizobium phage phiM9</name>
    <dbReference type="NCBI Taxonomy" id="1636182"/>
    <lineage>
        <taxon>Viruses</taxon>
        <taxon>Duplodnaviria</taxon>
        <taxon>Heunggongvirae</taxon>
        <taxon>Uroviricota</taxon>
        <taxon>Caudoviricetes</taxon>
        <taxon>Pootjesviridae</taxon>
        <taxon>Emnonavirus</taxon>
        <taxon>Emnonavirus phiM9</taxon>
    </lineage>
</organism>
<dbReference type="KEGG" id="vg:26517839"/>
<evidence type="ECO:0000313" key="2">
    <source>
        <dbReference type="Proteomes" id="UP000033804"/>
    </source>
</evidence>
<dbReference type="Proteomes" id="UP000033804">
    <property type="component" value="Segment"/>
</dbReference>
<dbReference type="GeneID" id="26517839"/>
<dbReference type="EMBL" id="KP881232">
    <property type="protein sequence ID" value="AKE44787.1"/>
    <property type="molecule type" value="Genomic_DNA"/>
</dbReference>